<protein>
    <submittedName>
        <fullName evidence="2">Aspartate racemase</fullName>
    </submittedName>
</protein>
<evidence type="ECO:0000313" key="3">
    <source>
        <dbReference type="Proteomes" id="UP000199504"/>
    </source>
</evidence>
<dbReference type="PANTHER" id="PTHR21198">
    <property type="entry name" value="GLUTAMATE RACEMASE"/>
    <property type="match status" value="1"/>
</dbReference>
<gene>
    <name evidence="2" type="ORF">GA0070564_104465</name>
</gene>
<dbReference type="EMBL" id="FMCX01000004">
    <property type="protein sequence ID" value="SCF25056.1"/>
    <property type="molecule type" value="Genomic_DNA"/>
</dbReference>
<reference evidence="3" key="1">
    <citation type="submission" date="2016-06" db="EMBL/GenBank/DDBJ databases">
        <authorList>
            <person name="Varghese N."/>
            <person name="Submissions Spin"/>
        </authorList>
    </citation>
    <scope>NUCLEOTIDE SEQUENCE [LARGE SCALE GENOMIC DNA]</scope>
    <source>
        <strain evidence="3">DSM 44830</strain>
    </source>
</reference>
<evidence type="ECO:0000313" key="2">
    <source>
        <dbReference type="EMBL" id="SCF25056.1"/>
    </source>
</evidence>
<dbReference type="Gene3D" id="3.40.50.1860">
    <property type="match status" value="2"/>
</dbReference>
<dbReference type="InterPro" id="IPR015942">
    <property type="entry name" value="Asp/Glu/hydantoin_racemase"/>
</dbReference>
<dbReference type="RefSeq" id="WP_176730681.1">
    <property type="nucleotide sequence ID" value="NZ_FMCX01000004.1"/>
</dbReference>
<dbReference type="Proteomes" id="UP000199504">
    <property type="component" value="Unassembled WGS sequence"/>
</dbReference>
<keyword evidence="3" id="KW-1185">Reference proteome</keyword>
<evidence type="ECO:0000256" key="1">
    <source>
        <dbReference type="ARBA" id="ARBA00023235"/>
    </source>
</evidence>
<dbReference type="AlphaFoldDB" id="A0A1C4YWP0"/>
<keyword evidence="1" id="KW-0413">Isomerase</keyword>
<name>A0A1C4YWP0_9ACTN</name>
<dbReference type="Pfam" id="PF01177">
    <property type="entry name" value="Asp_Glu_race"/>
    <property type="match status" value="1"/>
</dbReference>
<dbReference type="InterPro" id="IPR001920">
    <property type="entry name" value="Asp/Glu_race"/>
</dbReference>
<organism evidence="2 3">
    <name type="scientific">Micromonospora mirobrigensis</name>
    <dbReference type="NCBI Taxonomy" id="262898"/>
    <lineage>
        <taxon>Bacteria</taxon>
        <taxon>Bacillati</taxon>
        <taxon>Actinomycetota</taxon>
        <taxon>Actinomycetes</taxon>
        <taxon>Micromonosporales</taxon>
        <taxon>Micromonosporaceae</taxon>
        <taxon>Micromonospora</taxon>
    </lineage>
</organism>
<proteinExistence type="predicted"/>
<sequence length="239" mass="25834">MTATGYDGALGVLGGMGPSASAGFLQTVYETAAERSGPFAEQVLPRCLLDSDPAFPDRTEVIRTGGEAEFVARLARRLAGLEDLGATRIVVACVTAHHFLDRLEPARRARVISLVDVILDDLATVGAGERLLLVATHGTRDARVLERSPRWPAVAHRVVLPGPEVQETLHQLLYRLKWEPVTDDLTDRFLRIAAEHGCQGLIAGCTEVHLLTRRLRGGGLRIVDPLLTIATQLKSLLAG</sequence>
<dbReference type="SUPFAM" id="SSF53681">
    <property type="entry name" value="Aspartate/glutamate racemase"/>
    <property type="match status" value="2"/>
</dbReference>
<accession>A0A1C4YWP0</accession>
<dbReference type="PANTHER" id="PTHR21198:SF7">
    <property type="entry name" value="ASPARTATE-GLUTAMATE RACEMASE FAMILY"/>
    <property type="match status" value="1"/>
</dbReference>
<dbReference type="STRING" id="262898.GA0070564_104465"/>
<dbReference type="GO" id="GO:0047661">
    <property type="term" value="F:amino-acid racemase activity"/>
    <property type="evidence" value="ECO:0007669"/>
    <property type="project" value="InterPro"/>
</dbReference>